<evidence type="ECO:0000256" key="7">
    <source>
        <dbReference type="ARBA" id="ARBA00022777"/>
    </source>
</evidence>
<dbReference type="GO" id="GO:0005524">
    <property type="term" value="F:ATP binding"/>
    <property type="evidence" value="ECO:0007669"/>
    <property type="project" value="UniProtKB-KW"/>
</dbReference>
<organism evidence="13">
    <name type="scientific">Trepomonas sp. PC1</name>
    <dbReference type="NCBI Taxonomy" id="1076344"/>
    <lineage>
        <taxon>Eukaryota</taxon>
        <taxon>Metamonada</taxon>
        <taxon>Diplomonadida</taxon>
        <taxon>Hexamitidae</taxon>
        <taxon>Hexamitinae</taxon>
        <taxon>Trepomonas</taxon>
    </lineage>
</organism>
<dbReference type="FunFam" id="1.10.510.10:FF:000024">
    <property type="entry name" value="Probable serine/threonine-protein kinase cot-1"/>
    <property type="match status" value="1"/>
</dbReference>
<dbReference type="SMART" id="SM00220">
    <property type="entry name" value="S_TKc"/>
    <property type="match status" value="1"/>
</dbReference>
<feature type="region of interest" description="Disordered" evidence="11">
    <location>
        <begin position="449"/>
        <end position="477"/>
    </location>
</feature>
<dbReference type="SUPFAM" id="SSF56112">
    <property type="entry name" value="Protein kinase-like (PK-like)"/>
    <property type="match status" value="1"/>
</dbReference>
<evidence type="ECO:0000256" key="5">
    <source>
        <dbReference type="ARBA" id="ARBA00022679"/>
    </source>
</evidence>
<evidence type="ECO:0000256" key="9">
    <source>
        <dbReference type="ARBA" id="ARBA00047899"/>
    </source>
</evidence>
<dbReference type="InterPro" id="IPR011009">
    <property type="entry name" value="Kinase-like_dom_sf"/>
</dbReference>
<evidence type="ECO:0000256" key="2">
    <source>
        <dbReference type="ARBA" id="ARBA00012513"/>
    </source>
</evidence>
<evidence type="ECO:0000313" key="13">
    <source>
        <dbReference type="EMBL" id="JAP93385.1"/>
    </source>
</evidence>
<evidence type="ECO:0000256" key="1">
    <source>
        <dbReference type="ARBA" id="ARBA00009903"/>
    </source>
</evidence>
<keyword evidence="8" id="KW-0067">ATP-binding</keyword>
<name>A0A146KCI7_9EUKA</name>
<feature type="non-terminal residue" evidence="13">
    <location>
        <position position="1"/>
    </location>
</feature>
<dbReference type="Gene3D" id="1.10.510.10">
    <property type="entry name" value="Transferase(Phosphotransferase) domain 1"/>
    <property type="match status" value="1"/>
</dbReference>
<keyword evidence="3" id="KW-0723">Serine/threonine-protein kinase</keyword>
<dbReference type="AlphaFoldDB" id="A0A146KCI7"/>
<dbReference type="PROSITE" id="PS00108">
    <property type="entry name" value="PROTEIN_KINASE_ST"/>
    <property type="match status" value="1"/>
</dbReference>
<accession>A0A146KCI7</accession>
<evidence type="ECO:0000256" key="8">
    <source>
        <dbReference type="ARBA" id="ARBA00022840"/>
    </source>
</evidence>
<dbReference type="GO" id="GO:0007010">
    <property type="term" value="P:cytoskeleton organization"/>
    <property type="evidence" value="ECO:0007669"/>
    <property type="project" value="UniProtKB-ARBA"/>
</dbReference>
<dbReference type="InterPro" id="IPR008271">
    <property type="entry name" value="Ser/Thr_kinase_AS"/>
</dbReference>
<comment type="catalytic activity">
    <reaction evidence="9">
        <text>L-threonyl-[protein] + ATP = O-phospho-L-threonyl-[protein] + ADP + H(+)</text>
        <dbReference type="Rhea" id="RHEA:46608"/>
        <dbReference type="Rhea" id="RHEA-COMP:11060"/>
        <dbReference type="Rhea" id="RHEA-COMP:11605"/>
        <dbReference type="ChEBI" id="CHEBI:15378"/>
        <dbReference type="ChEBI" id="CHEBI:30013"/>
        <dbReference type="ChEBI" id="CHEBI:30616"/>
        <dbReference type="ChEBI" id="CHEBI:61977"/>
        <dbReference type="ChEBI" id="CHEBI:456216"/>
        <dbReference type="EC" id="2.7.11.1"/>
    </reaction>
</comment>
<dbReference type="EC" id="2.7.11.1" evidence="2"/>
<evidence type="ECO:0000256" key="11">
    <source>
        <dbReference type="SAM" id="MobiDB-lite"/>
    </source>
</evidence>
<proteinExistence type="inferred from homology"/>
<dbReference type="PROSITE" id="PS50011">
    <property type="entry name" value="PROTEIN_KINASE_DOM"/>
    <property type="match status" value="1"/>
</dbReference>
<evidence type="ECO:0000259" key="12">
    <source>
        <dbReference type="PROSITE" id="PS50011"/>
    </source>
</evidence>
<keyword evidence="4" id="KW-0597">Phosphoprotein</keyword>
<keyword evidence="5" id="KW-0808">Transferase</keyword>
<evidence type="ECO:0000256" key="6">
    <source>
        <dbReference type="ARBA" id="ARBA00022741"/>
    </source>
</evidence>
<comment type="catalytic activity">
    <reaction evidence="10">
        <text>L-seryl-[protein] + ATP = O-phospho-L-seryl-[protein] + ADP + H(+)</text>
        <dbReference type="Rhea" id="RHEA:17989"/>
        <dbReference type="Rhea" id="RHEA-COMP:9863"/>
        <dbReference type="Rhea" id="RHEA-COMP:11604"/>
        <dbReference type="ChEBI" id="CHEBI:15378"/>
        <dbReference type="ChEBI" id="CHEBI:29999"/>
        <dbReference type="ChEBI" id="CHEBI:30616"/>
        <dbReference type="ChEBI" id="CHEBI:83421"/>
        <dbReference type="ChEBI" id="CHEBI:456216"/>
        <dbReference type="EC" id="2.7.11.1"/>
    </reaction>
</comment>
<evidence type="ECO:0000256" key="3">
    <source>
        <dbReference type="ARBA" id="ARBA00022527"/>
    </source>
</evidence>
<keyword evidence="7 13" id="KW-0418">Kinase</keyword>
<evidence type="ECO:0000256" key="4">
    <source>
        <dbReference type="ARBA" id="ARBA00022553"/>
    </source>
</evidence>
<dbReference type="Gene3D" id="3.30.200.20">
    <property type="entry name" value="Phosphorylase Kinase, domain 1"/>
    <property type="match status" value="1"/>
</dbReference>
<comment type="similarity">
    <text evidence="1">Belongs to the protein kinase superfamily. AGC Ser/Thr protein kinase family.</text>
</comment>
<reference evidence="13" key="1">
    <citation type="submission" date="2015-07" db="EMBL/GenBank/DDBJ databases">
        <title>Adaptation to a free-living lifestyle via gene acquisitions in the diplomonad Trepomonas sp. PC1.</title>
        <authorList>
            <person name="Xu F."/>
            <person name="Jerlstrom-Hultqvist J."/>
            <person name="Kolisko M."/>
            <person name="Simpson A.G.B."/>
            <person name="Roger A.J."/>
            <person name="Svard S.G."/>
            <person name="Andersson J.O."/>
        </authorList>
    </citation>
    <scope>NUCLEOTIDE SEQUENCE</scope>
    <source>
        <strain evidence="13">PC1</strain>
    </source>
</reference>
<dbReference type="EMBL" id="GDID01003221">
    <property type="protein sequence ID" value="JAP93385.1"/>
    <property type="molecule type" value="Transcribed_RNA"/>
</dbReference>
<feature type="domain" description="Protein kinase" evidence="12">
    <location>
        <begin position="46"/>
        <end position="330"/>
    </location>
</feature>
<sequence>PDIQNIENNPINQGVITIHGGPKPNQISSHSQKRLLKMPKCSGKDFEIICLIGRGDVGRVYLAKKTKDLIIPTARGQDYFAIKVMSIFDLKKRNKLKRFQSEYDILLAAEHPFINSLHCAFADERNYYLVMEYCQSGDMAGFMRSQPNKRFDEKVVLQYAAEIVSAIEYLHYHGIIYRDLKTENVLIHADGHLRLTDFDLAKRIMTERTLQISDEKLFKTSIHEVSQSFVGTAEYLSPEMLKGEHSQATDFWTLGILIYEMLYGVTPFFVPQGGYAVISRRIQSGLYTFPSLPKVTDHCKDLIKKLLQQDPKQRIGYQFGCSEIKKHPFFKNVNFAVIYPPAIKQEQKDLSQMTSPFQREAEHIAREFAGTSFKVPHRAQILYPQALKLIQQSGQPVAPKPIDILEMQEMQMLSQKEKPAVATYSGKVDQKRVGVQELFGDYKKKKEEVKTEPKVEITEEQVEKVQEKRKIQNEDSM</sequence>
<dbReference type="GO" id="GO:0004674">
    <property type="term" value="F:protein serine/threonine kinase activity"/>
    <property type="evidence" value="ECO:0007669"/>
    <property type="project" value="UniProtKB-KW"/>
</dbReference>
<evidence type="ECO:0000256" key="10">
    <source>
        <dbReference type="ARBA" id="ARBA00048679"/>
    </source>
</evidence>
<dbReference type="Pfam" id="PF00069">
    <property type="entry name" value="Pkinase"/>
    <property type="match status" value="1"/>
</dbReference>
<keyword evidence="6" id="KW-0547">Nucleotide-binding</keyword>
<dbReference type="PANTHER" id="PTHR45637">
    <property type="entry name" value="FLIPPASE KINASE 1-RELATED"/>
    <property type="match status" value="1"/>
</dbReference>
<protein>
    <recommendedName>
        <fullName evidence="2">non-specific serine/threonine protein kinase</fullName>
        <ecNumber evidence="2">2.7.11.1</ecNumber>
    </recommendedName>
</protein>
<gene>
    <name evidence="13" type="ORF">TPC1_14358</name>
</gene>
<dbReference type="InterPro" id="IPR000719">
    <property type="entry name" value="Prot_kinase_dom"/>
</dbReference>